<evidence type="ECO:0000256" key="8">
    <source>
        <dbReference type="ARBA" id="ARBA00022723"/>
    </source>
</evidence>
<feature type="domain" description="Peptidase M1 membrane alanine aminopeptidase" evidence="13">
    <location>
        <begin position="280"/>
        <end position="484"/>
    </location>
</feature>
<dbReference type="SMART" id="SM00567">
    <property type="entry name" value="EZ_HEAT"/>
    <property type="match status" value="3"/>
</dbReference>
<evidence type="ECO:0000256" key="5">
    <source>
        <dbReference type="ARBA" id="ARBA00015611"/>
    </source>
</evidence>
<dbReference type="Gene3D" id="1.25.10.10">
    <property type="entry name" value="Leucine-rich Repeat Variant"/>
    <property type="match status" value="1"/>
</dbReference>
<evidence type="ECO:0000256" key="4">
    <source>
        <dbReference type="ARBA" id="ARBA00012564"/>
    </source>
</evidence>
<evidence type="ECO:0000313" key="15">
    <source>
        <dbReference type="EMBL" id="CDM65114.1"/>
    </source>
</evidence>
<evidence type="ECO:0000256" key="2">
    <source>
        <dbReference type="ARBA" id="ARBA00001947"/>
    </source>
</evidence>
<dbReference type="CDD" id="cd09603">
    <property type="entry name" value="M1_APN_like"/>
    <property type="match status" value="1"/>
</dbReference>
<dbReference type="STRING" id="454194.PYK22_01112"/>
<keyword evidence="12" id="KW-0732">Signal</keyword>
<dbReference type="InterPro" id="IPR014782">
    <property type="entry name" value="Peptidase_M1_dom"/>
</dbReference>
<dbReference type="PRINTS" id="PR00756">
    <property type="entry name" value="ALADIPTASE"/>
</dbReference>
<evidence type="ECO:0000256" key="12">
    <source>
        <dbReference type="SAM" id="SignalP"/>
    </source>
</evidence>
<reference evidence="15 16" key="1">
    <citation type="submission" date="2013-12" db="EMBL/GenBank/DDBJ databases">
        <authorList>
            <person name="Stott M."/>
        </authorList>
    </citation>
    <scope>NUCLEOTIDE SEQUENCE [LARGE SCALE GENOMIC DNA]</scope>
    <source>
        <strain evidence="15 16">K22</strain>
    </source>
</reference>
<keyword evidence="8" id="KW-0479">Metal-binding</keyword>
<dbReference type="GO" id="GO:0005737">
    <property type="term" value="C:cytoplasm"/>
    <property type="evidence" value="ECO:0007669"/>
    <property type="project" value="TreeGrafter"/>
</dbReference>
<gene>
    <name evidence="15" type="ORF">PYK22_01112</name>
</gene>
<sequence precursor="true">MRPGRSFIRSLCLLLILSLSVSARPVQQAATAVQRRALPPAQYIPARDYDARHYKLDLRFDWEREQALGTATITFAPLTSNLSRVEFDAANMTFASVTLADGRPLRFEADEAKEKLRITLDRAYQPTDEVTVVINYRTNGPQKQPAGIFGTFGGGLTFIKPTADDPNRPRQIWSQGETEYNHYWFPCFDHPNDFATSELIATVEKPFTVISNGKLVEQRDNPDGTRTFHWVMDQPHATYLTSIIVGEYVPIEMNYDGIPVISYVYPNEVEQGKVSFARIADMVRFFSEKTGVRYPYAKYAQTIVRDFGGGMENISATTLTDTAVHDARTELDQTSDGLISHELAHQWFGDYVTCRSWSDIWLNESFATYFEAMWTEHRLGRDEFLYSEVKGNQEAYYEAWRRGLRRPIVTKHYNNPDDLFDVYAYPRGAAVLHMLRRALGEENWWRAIHHYLTKYAHHPVQTEEFRIAIEEATGQPMDWFFDQWVYKMGHPIFRVTKEYDPSKKTLVLTVKQEQKPDPSEPYPQNEFFRAPVEIEIGTSRGTRIERVWIEPKEEQKFYFALDSEPLLVNFDYGGALIKELRFEKPVSELVYQLRHDEDVLGRVWALGELKAKLQAKDVAEAEKEQIIGAIGESLAKDAFWGVRRDAAAALEGVRSEAARKALVVATRDQKSLVRARAIRALAATGDATLAPIYQQALNDQSYAVIDAAAEALGKTRSSEAYALLTKLLDQQSWRQRIRIAGLRGLAELGDPRALEIGMRYAQPGNPFEVRGAAFALIGAVGKNDPRAFSFLSEQFNRALVARNQALMIGAIEGLIKLDATRAKQVLEEGRHSLPPQAQDLFQRIVGNLMREANTSP</sequence>
<comment type="similarity">
    <text evidence="3">Belongs to the peptidase M1 family.</text>
</comment>
<dbReference type="GO" id="GO:0070006">
    <property type="term" value="F:metalloaminopeptidase activity"/>
    <property type="evidence" value="ECO:0007669"/>
    <property type="project" value="TreeGrafter"/>
</dbReference>
<dbReference type="SUPFAM" id="SSF48371">
    <property type="entry name" value="ARM repeat"/>
    <property type="match status" value="1"/>
</dbReference>
<dbReference type="PANTHER" id="PTHR11533">
    <property type="entry name" value="PROTEASE M1 ZINC METALLOPROTEASE"/>
    <property type="match status" value="1"/>
</dbReference>
<evidence type="ECO:0000256" key="1">
    <source>
        <dbReference type="ARBA" id="ARBA00000098"/>
    </source>
</evidence>
<dbReference type="InterPro" id="IPR045357">
    <property type="entry name" value="Aminopeptidase_N-like_N"/>
</dbReference>
<dbReference type="InterPro" id="IPR001930">
    <property type="entry name" value="Peptidase_M1"/>
</dbReference>
<dbReference type="EMBL" id="CBXV010000004">
    <property type="protein sequence ID" value="CDM65114.1"/>
    <property type="molecule type" value="Genomic_DNA"/>
</dbReference>
<dbReference type="Pfam" id="PF17900">
    <property type="entry name" value="Peptidase_M1_N"/>
    <property type="match status" value="1"/>
</dbReference>
<dbReference type="SUPFAM" id="SSF63737">
    <property type="entry name" value="Leukotriene A4 hydrolase N-terminal domain"/>
    <property type="match status" value="1"/>
</dbReference>
<keyword evidence="9 15" id="KW-0378">Hydrolase</keyword>
<evidence type="ECO:0000256" key="3">
    <source>
        <dbReference type="ARBA" id="ARBA00010136"/>
    </source>
</evidence>
<dbReference type="Proteomes" id="UP000031518">
    <property type="component" value="Unassembled WGS sequence"/>
</dbReference>
<dbReference type="GO" id="GO:0016285">
    <property type="term" value="F:alanyl aminopeptidase activity"/>
    <property type="evidence" value="ECO:0007669"/>
    <property type="project" value="UniProtKB-EC"/>
</dbReference>
<dbReference type="InterPro" id="IPR050344">
    <property type="entry name" value="Peptidase_M1_aminopeptidases"/>
</dbReference>
<reference evidence="15 16" key="2">
    <citation type="submission" date="2015-01" db="EMBL/GenBank/DDBJ databases">
        <title>Complete genome sequence of Pyrinomonas methylaliphatogenes type strain K22T.</title>
        <authorList>
            <person name="Lee K.C.Y."/>
            <person name="Power J.F."/>
            <person name="Dunfield P.F."/>
            <person name="Morgan X.C."/>
            <person name="Huttenhower C."/>
            <person name="Stott M.B."/>
        </authorList>
    </citation>
    <scope>NUCLEOTIDE SEQUENCE [LARGE SCALE GENOMIC DNA]</scope>
    <source>
        <strain evidence="15 16">K22</strain>
    </source>
</reference>
<keyword evidence="11" id="KW-0482">Metalloprotease</keyword>
<dbReference type="Gene3D" id="2.60.40.1840">
    <property type="match status" value="1"/>
</dbReference>
<dbReference type="InterPro" id="IPR004155">
    <property type="entry name" value="PBS_lyase_HEAT"/>
</dbReference>
<keyword evidence="10" id="KW-0862">Zinc</keyword>
<dbReference type="InterPro" id="IPR038438">
    <property type="entry name" value="PepN_Ig-like_sf"/>
</dbReference>
<dbReference type="Gene3D" id="2.60.40.1730">
    <property type="entry name" value="tricorn interacting facor f3 domain"/>
    <property type="match status" value="1"/>
</dbReference>
<dbReference type="GO" id="GO:0042277">
    <property type="term" value="F:peptide binding"/>
    <property type="evidence" value="ECO:0007669"/>
    <property type="project" value="TreeGrafter"/>
</dbReference>
<dbReference type="InterPro" id="IPR011989">
    <property type="entry name" value="ARM-like"/>
</dbReference>
<dbReference type="GO" id="GO:0008270">
    <property type="term" value="F:zinc ion binding"/>
    <property type="evidence" value="ECO:0007669"/>
    <property type="project" value="InterPro"/>
</dbReference>
<dbReference type="Pfam" id="PF01433">
    <property type="entry name" value="Peptidase_M1"/>
    <property type="match status" value="1"/>
</dbReference>
<dbReference type="GO" id="GO:0043171">
    <property type="term" value="P:peptide catabolic process"/>
    <property type="evidence" value="ECO:0007669"/>
    <property type="project" value="TreeGrafter"/>
</dbReference>
<evidence type="ECO:0000313" key="16">
    <source>
        <dbReference type="Proteomes" id="UP000031518"/>
    </source>
</evidence>
<dbReference type="RefSeq" id="WP_162199799.1">
    <property type="nucleotide sequence ID" value="NZ_CBXV010000004.1"/>
</dbReference>
<evidence type="ECO:0000256" key="10">
    <source>
        <dbReference type="ARBA" id="ARBA00022833"/>
    </source>
</evidence>
<dbReference type="PANTHER" id="PTHR11533:SF174">
    <property type="entry name" value="PUROMYCIN-SENSITIVE AMINOPEPTIDASE-RELATED"/>
    <property type="match status" value="1"/>
</dbReference>
<feature type="signal peptide" evidence="12">
    <location>
        <begin position="1"/>
        <end position="23"/>
    </location>
</feature>
<comment type="cofactor">
    <cofactor evidence="2">
        <name>Zn(2+)</name>
        <dbReference type="ChEBI" id="CHEBI:29105"/>
    </cofactor>
</comment>
<keyword evidence="6 15" id="KW-0031">Aminopeptidase</keyword>
<name>A0A0B6WXW5_9BACT</name>
<feature type="domain" description="Aminopeptidase N-like N-terminal" evidence="14">
    <location>
        <begin position="52"/>
        <end position="240"/>
    </location>
</feature>
<dbReference type="GO" id="GO:0006508">
    <property type="term" value="P:proteolysis"/>
    <property type="evidence" value="ECO:0007669"/>
    <property type="project" value="UniProtKB-KW"/>
</dbReference>
<proteinExistence type="inferred from homology"/>
<feature type="chain" id="PRO_5002110909" description="Aminopeptidase N" evidence="12">
    <location>
        <begin position="24"/>
        <end position="856"/>
    </location>
</feature>
<dbReference type="GO" id="GO:0016020">
    <property type="term" value="C:membrane"/>
    <property type="evidence" value="ECO:0007669"/>
    <property type="project" value="TreeGrafter"/>
</dbReference>
<keyword evidence="16" id="KW-1185">Reference proteome</keyword>
<evidence type="ECO:0000256" key="6">
    <source>
        <dbReference type="ARBA" id="ARBA00022438"/>
    </source>
</evidence>
<dbReference type="Gene3D" id="1.10.390.10">
    <property type="entry name" value="Neutral Protease Domain 2"/>
    <property type="match status" value="1"/>
</dbReference>
<accession>A0A0B6WXW5</accession>
<evidence type="ECO:0000256" key="11">
    <source>
        <dbReference type="ARBA" id="ARBA00023049"/>
    </source>
</evidence>
<dbReference type="AlphaFoldDB" id="A0A0B6WXW5"/>
<organism evidence="15 16">
    <name type="scientific">Pyrinomonas methylaliphatogenes</name>
    <dbReference type="NCBI Taxonomy" id="454194"/>
    <lineage>
        <taxon>Bacteria</taxon>
        <taxon>Pseudomonadati</taxon>
        <taxon>Acidobacteriota</taxon>
        <taxon>Blastocatellia</taxon>
        <taxon>Blastocatellales</taxon>
        <taxon>Pyrinomonadaceae</taxon>
        <taxon>Pyrinomonas</taxon>
    </lineage>
</organism>
<comment type="catalytic activity">
    <reaction evidence="1">
        <text>Release of an N-terminal amino acid, Xaa-|-Yaa- from a peptide, amide or arylamide. Xaa is preferably Ala, but may be most amino acids including Pro (slow action). When a terminal hydrophobic residue is followed by a prolyl residue, the two may be released as an intact Xaa-Pro dipeptide.</text>
        <dbReference type="EC" id="3.4.11.2"/>
    </reaction>
</comment>
<dbReference type="InterPro" id="IPR027268">
    <property type="entry name" value="Peptidase_M4/M1_CTD_sf"/>
</dbReference>
<dbReference type="EC" id="3.4.11.2" evidence="4"/>
<evidence type="ECO:0000259" key="13">
    <source>
        <dbReference type="Pfam" id="PF01433"/>
    </source>
</evidence>
<dbReference type="SUPFAM" id="SSF55486">
    <property type="entry name" value="Metalloproteases ('zincins'), catalytic domain"/>
    <property type="match status" value="1"/>
</dbReference>
<dbReference type="Pfam" id="PF13646">
    <property type="entry name" value="HEAT_2"/>
    <property type="match status" value="1"/>
</dbReference>
<keyword evidence="7" id="KW-0645">Protease</keyword>
<dbReference type="InterPro" id="IPR016024">
    <property type="entry name" value="ARM-type_fold"/>
</dbReference>
<evidence type="ECO:0000259" key="14">
    <source>
        <dbReference type="Pfam" id="PF17900"/>
    </source>
</evidence>
<dbReference type="InterPro" id="IPR042097">
    <property type="entry name" value="Aminopeptidase_N-like_N_sf"/>
</dbReference>
<protein>
    <recommendedName>
        <fullName evidence="5">Aminopeptidase N</fullName>
        <ecNumber evidence="4">3.4.11.2</ecNumber>
    </recommendedName>
</protein>
<evidence type="ECO:0000256" key="7">
    <source>
        <dbReference type="ARBA" id="ARBA00022670"/>
    </source>
</evidence>
<evidence type="ECO:0000256" key="9">
    <source>
        <dbReference type="ARBA" id="ARBA00022801"/>
    </source>
</evidence>
<dbReference type="GO" id="GO:0005615">
    <property type="term" value="C:extracellular space"/>
    <property type="evidence" value="ECO:0007669"/>
    <property type="project" value="TreeGrafter"/>
</dbReference>